<keyword evidence="3" id="KW-0268">Exocytosis</keyword>
<evidence type="ECO:0000256" key="5">
    <source>
        <dbReference type="SAM" id="Coils"/>
    </source>
</evidence>
<dbReference type="Proteomes" id="UP000193560">
    <property type="component" value="Unassembled WGS sequence"/>
</dbReference>
<dbReference type="InterPro" id="IPR048625">
    <property type="entry name" value="Sec10_N"/>
</dbReference>
<dbReference type="InterPro" id="IPR009976">
    <property type="entry name" value="Sec10-like"/>
</dbReference>
<dbReference type="GO" id="GO:0006893">
    <property type="term" value="P:Golgi to plasma membrane transport"/>
    <property type="evidence" value="ECO:0007669"/>
    <property type="project" value="TreeGrafter"/>
</dbReference>
<evidence type="ECO:0000259" key="6">
    <source>
        <dbReference type="Pfam" id="PF07393"/>
    </source>
</evidence>
<evidence type="ECO:0000256" key="1">
    <source>
        <dbReference type="ARBA" id="ARBA00006572"/>
    </source>
</evidence>
<gene>
    <name evidence="8" type="ORF">BCR42DRAFT_399731</name>
</gene>
<evidence type="ECO:0000256" key="4">
    <source>
        <dbReference type="ARBA" id="ARBA00023054"/>
    </source>
</evidence>
<protein>
    <submittedName>
        <fullName evidence="8">Exocyst complex component Sec10-like protein</fullName>
    </submittedName>
</protein>
<dbReference type="Pfam" id="PF20667">
    <property type="entry name" value="Sec10_N"/>
    <property type="match status" value="1"/>
</dbReference>
<dbReference type="AlphaFoldDB" id="A0A1X2J088"/>
<sequence length="872" mass="98974">MGSRNRIYNLEPGVSELLTINNFKENFSTTEFIEKISSRLMDQMENNSGKVVLDPKPFVRTFEHVLEELQQLRVRVQQQCDELESGTQKAEQHYKKNIIDMQGAFKDVYQSYDGLESRIGDVGKTAVRIGEQLETLDKQRSRATESRDVIEYFMEFQDTGYSERLDILSYESGDEGQFKAASLARRLNAAAKDVDNDDKARMGIEKFCERFEKEVLEEFDKAYREGDPRVMAHCARVLFEFNGGSSCVQTYVNQHEFFISNMQPNDLSERESSEDDAALSNPFIPPPEVDTSLVNLYDDIRITVRREVEIISAVFPQPAVVIQVFLQRIFAQSIQDQVEMLLSRAQNISTLAYLRTLASTHAATKRLVDSLKAYCDRELIKPSNADDTRLVSVASSEETLDRCMDDLFVPYTEGNRYLYKEKACLTELFGNMITEFLNFMQQYKKTSARNHSVLTRTLNQISSSTSSNILSPSFTDADQPSPLSATSANGFDITRTDSPQSIQSNLVKVDDSGFYLISADAILRIIKIHSEAILRCVELTSPQEISLSVKQLYDILLDFIGSKYLDIVLDEIYDELGNKTEPDLVCFPVISASTDISQLLQRHFQTAVVPLVVGAPSVHRDSLESKNKFLGTLESKVNYVVSRSIEAIIYWLTDILSRQKKNDFRPKDEAVVMMSNGTMPCVHCVEFLTKIYRSAIKTLQGKNLESYLLNVGSEFHSLLVEHFKKYYVTPTGGLLVTKDIAKYQEVIQMFKIPTLNDRFEMLRQLGNIFVVKPEILRSILSEGYLARLEPNVLYPYLEKRADFKTAKLDQILGIAVDENNGGNTNAGSSSGSSRDQKATQRRSLFVNDNKVLKEMMKNYSSNRDFLSSLNLT</sequence>
<feature type="coiled-coil region" evidence="5">
    <location>
        <begin position="59"/>
        <end position="86"/>
    </location>
</feature>
<feature type="domain" description="Exocyst complex component Sec10 N-terminal" evidence="7">
    <location>
        <begin position="55"/>
        <end position="163"/>
    </location>
</feature>
<proteinExistence type="inferred from homology"/>
<dbReference type="STRING" id="90262.A0A1X2J088"/>
<keyword evidence="9" id="KW-1185">Reference proteome</keyword>
<comment type="caution">
    <text evidence="8">The sequence shown here is derived from an EMBL/GenBank/DDBJ whole genome shotgun (WGS) entry which is preliminary data.</text>
</comment>
<accession>A0A1X2J088</accession>
<organism evidence="8 9">
    <name type="scientific">Absidia repens</name>
    <dbReference type="NCBI Taxonomy" id="90262"/>
    <lineage>
        <taxon>Eukaryota</taxon>
        <taxon>Fungi</taxon>
        <taxon>Fungi incertae sedis</taxon>
        <taxon>Mucoromycota</taxon>
        <taxon>Mucoromycotina</taxon>
        <taxon>Mucoromycetes</taxon>
        <taxon>Mucorales</taxon>
        <taxon>Cunninghamellaceae</taxon>
        <taxon>Absidia</taxon>
    </lineage>
</organism>
<keyword evidence="2" id="KW-0813">Transport</keyword>
<evidence type="ECO:0000313" key="8">
    <source>
        <dbReference type="EMBL" id="ORZ25259.1"/>
    </source>
</evidence>
<dbReference type="GO" id="GO:0006887">
    <property type="term" value="P:exocytosis"/>
    <property type="evidence" value="ECO:0007669"/>
    <property type="project" value="UniProtKB-KW"/>
</dbReference>
<evidence type="ECO:0000313" key="9">
    <source>
        <dbReference type="Proteomes" id="UP000193560"/>
    </source>
</evidence>
<dbReference type="InterPro" id="IPR048627">
    <property type="entry name" value="Sec10_HB"/>
</dbReference>
<comment type="similarity">
    <text evidence="1">Belongs to the SEC10 family.</text>
</comment>
<evidence type="ECO:0000256" key="3">
    <source>
        <dbReference type="ARBA" id="ARBA00022483"/>
    </source>
</evidence>
<dbReference type="Pfam" id="PF07393">
    <property type="entry name" value="Sec10_HB"/>
    <property type="match status" value="1"/>
</dbReference>
<feature type="domain" description="Exocyst complex component Sec10-like alpha-helical bundle" evidence="6">
    <location>
        <begin position="179"/>
        <end position="811"/>
    </location>
</feature>
<dbReference type="OrthoDB" id="125856at2759"/>
<name>A0A1X2J088_9FUNG</name>
<keyword evidence="4 5" id="KW-0175">Coiled coil</keyword>
<evidence type="ECO:0000256" key="2">
    <source>
        <dbReference type="ARBA" id="ARBA00022448"/>
    </source>
</evidence>
<dbReference type="EMBL" id="MCGE01000001">
    <property type="protein sequence ID" value="ORZ25259.1"/>
    <property type="molecule type" value="Genomic_DNA"/>
</dbReference>
<reference evidence="8 9" key="1">
    <citation type="submission" date="2016-07" db="EMBL/GenBank/DDBJ databases">
        <title>Pervasive Adenine N6-methylation of Active Genes in Fungi.</title>
        <authorList>
            <consortium name="DOE Joint Genome Institute"/>
            <person name="Mondo S.J."/>
            <person name="Dannebaum R.O."/>
            <person name="Kuo R.C."/>
            <person name="Labutti K."/>
            <person name="Haridas S."/>
            <person name="Kuo A."/>
            <person name="Salamov A."/>
            <person name="Ahrendt S.R."/>
            <person name="Lipzen A."/>
            <person name="Sullivan W."/>
            <person name="Andreopoulos W.B."/>
            <person name="Clum A."/>
            <person name="Lindquist E."/>
            <person name="Daum C."/>
            <person name="Ramamoorthy G.K."/>
            <person name="Gryganskyi A."/>
            <person name="Culley D."/>
            <person name="Magnuson J.K."/>
            <person name="James T.Y."/>
            <person name="O'Malley M.A."/>
            <person name="Stajich J.E."/>
            <person name="Spatafora J.W."/>
            <person name="Visel A."/>
            <person name="Grigoriev I.V."/>
        </authorList>
    </citation>
    <scope>NUCLEOTIDE SEQUENCE [LARGE SCALE GENOMIC DNA]</scope>
    <source>
        <strain evidence="8 9">NRRL 1336</strain>
    </source>
</reference>
<evidence type="ECO:0000259" key="7">
    <source>
        <dbReference type="Pfam" id="PF20667"/>
    </source>
</evidence>
<dbReference type="PANTHER" id="PTHR12100">
    <property type="entry name" value="SEC10"/>
    <property type="match status" value="1"/>
</dbReference>
<dbReference type="PANTHER" id="PTHR12100:SF0">
    <property type="entry name" value="EXOCYST COMPLEX COMPONENT 5"/>
    <property type="match status" value="1"/>
</dbReference>
<dbReference type="GO" id="GO:0000145">
    <property type="term" value="C:exocyst"/>
    <property type="evidence" value="ECO:0007669"/>
    <property type="project" value="TreeGrafter"/>
</dbReference>